<evidence type="ECO:0000313" key="2">
    <source>
        <dbReference type="EMBL" id="NUB90385.1"/>
    </source>
</evidence>
<reference evidence="2" key="1">
    <citation type="submission" date="2020-06" db="EMBL/GenBank/DDBJ databases">
        <title>Haloterrigena sp. nov., an extremely halophilic archaeon isolated from a saline sediment.</title>
        <authorList>
            <person name="Liu B.-B."/>
        </authorList>
    </citation>
    <scope>NUCLEOTIDE SEQUENCE</scope>
    <source>
        <strain evidence="2">SYSU A121-1</strain>
    </source>
</reference>
<dbReference type="PROSITE" id="PS51318">
    <property type="entry name" value="TAT"/>
    <property type="match status" value="1"/>
</dbReference>
<name>A0A8J8KAL8_9EURY</name>
<organism evidence="2 3">
    <name type="scientific">Haloterrigena gelatinilytica</name>
    <dbReference type="NCBI Taxonomy" id="2741724"/>
    <lineage>
        <taxon>Archaea</taxon>
        <taxon>Methanobacteriati</taxon>
        <taxon>Methanobacteriota</taxon>
        <taxon>Stenosarchaea group</taxon>
        <taxon>Halobacteria</taxon>
        <taxon>Halobacteriales</taxon>
        <taxon>Natrialbaceae</taxon>
        <taxon>Haloterrigena</taxon>
    </lineage>
</organism>
<proteinExistence type="predicted"/>
<dbReference type="Proteomes" id="UP000728647">
    <property type="component" value="Unassembled WGS sequence"/>
</dbReference>
<dbReference type="AlphaFoldDB" id="A0A8J8KAL8"/>
<dbReference type="InterPro" id="IPR006311">
    <property type="entry name" value="TAT_signal"/>
</dbReference>
<feature type="compositionally biased region" description="Basic and acidic residues" evidence="1">
    <location>
        <begin position="1"/>
        <end position="10"/>
    </location>
</feature>
<accession>A0A8J8KAL8</accession>
<protein>
    <recommendedName>
        <fullName evidence="4">VCBS repeat-containing protein</fullName>
    </recommendedName>
</protein>
<dbReference type="OrthoDB" id="201781at2157"/>
<evidence type="ECO:0000256" key="1">
    <source>
        <dbReference type="SAM" id="MobiDB-lite"/>
    </source>
</evidence>
<comment type="caution">
    <text evidence="2">The sequence shown here is derived from an EMBL/GenBank/DDBJ whole genome shotgun (WGS) entry which is preliminary data.</text>
</comment>
<sequence>MDQTRSDSPRGSDSTTDSAMARRRVLRGGTGLAATALGIATLGGQAAAHFPADLEIDVKPGTERAPINPNSCGVIPVAVLRTDEFDPTSEDVRYRFGAPDVVEGGDGARPMHGGHAVDMNGDGRDDLLLLFPGPDAGFDGDESTARLEWERSEDGAHGLAGTAPIRIVGRRGRKRGRERSSGPQ</sequence>
<dbReference type="RefSeq" id="WP_174701416.1">
    <property type="nucleotide sequence ID" value="NZ_JABURA010000001.1"/>
</dbReference>
<feature type="region of interest" description="Disordered" evidence="1">
    <location>
        <begin position="151"/>
        <end position="184"/>
    </location>
</feature>
<evidence type="ECO:0008006" key="4">
    <source>
        <dbReference type="Google" id="ProtNLM"/>
    </source>
</evidence>
<dbReference type="EMBL" id="JABURA010000001">
    <property type="protein sequence ID" value="NUB90385.1"/>
    <property type="molecule type" value="Genomic_DNA"/>
</dbReference>
<feature type="compositionally biased region" description="Basic residues" evidence="1">
    <location>
        <begin position="168"/>
        <end position="177"/>
    </location>
</feature>
<gene>
    <name evidence="2" type="ORF">HT576_04945</name>
</gene>
<feature type="region of interest" description="Disordered" evidence="1">
    <location>
        <begin position="1"/>
        <end position="21"/>
    </location>
</feature>
<evidence type="ECO:0000313" key="3">
    <source>
        <dbReference type="Proteomes" id="UP000728647"/>
    </source>
</evidence>